<dbReference type="PANTHER" id="PTHR47966">
    <property type="entry name" value="BETA-SITE APP-CLEAVING ENZYME, ISOFORM A-RELATED"/>
    <property type="match status" value="1"/>
</dbReference>
<dbReference type="OrthoDB" id="771136at2759"/>
<evidence type="ECO:0000256" key="5">
    <source>
        <dbReference type="ARBA" id="ARBA00022729"/>
    </source>
</evidence>
<dbReference type="RefSeq" id="XP_020116594.1">
    <property type="nucleotide sequence ID" value="XM_020263096.1"/>
</dbReference>
<proteinExistence type="inferred from homology"/>
<evidence type="ECO:0000256" key="4">
    <source>
        <dbReference type="ARBA" id="ARBA00022670"/>
    </source>
</evidence>
<feature type="domain" description="Peptidase A1" evidence="13">
    <location>
        <begin position="56"/>
        <end position="396"/>
    </location>
</feature>
<evidence type="ECO:0000256" key="10">
    <source>
        <dbReference type="RuleBase" id="RU000454"/>
    </source>
</evidence>
<evidence type="ECO:0000313" key="14">
    <source>
        <dbReference type="EMBL" id="OKL56473.1"/>
    </source>
</evidence>
<evidence type="ECO:0000256" key="12">
    <source>
        <dbReference type="SAM" id="SignalP"/>
    </source>
</evidence>
<feature type="disulfide bond" evidence="9">
    <location>
        <begin position="308"/>
        <end position="358"/>
    </location>
</feature>
<dbReference type="PANTHER" id="PTHR47966:SF65">
    <property type="entry name" value="ASPARTIC-TYPE ENDOPEPTIDASE"/>
    <property type="match status" value="1"/>
</dbReference>
<keyword evidence="6 10" id="KW-0064">Aspartyl protease</keyword>
<dbReference type="GO" id="GO:0098552">
    <property type="term" value="C:side of membrane"/>
    <property type="evidence" value="ECO:0007669"/>
    <property type="project" value="UniProtKB-KW"/>
</dbReference>
<evidence type="ECO:0000256" key="8">
    <source>
        <dbReference type="PIRSR" id="PIRSR601461-1"/>
    </source>
</evidence>
<dbReference type="InterPro" id="IPR001969">
    <property type="entry name" value="Aspartic_peptidase_AS"/>
</dbReference>
<dbReference type="Gene3D" id="2.40.70.10">
    <property type="entry name" value="Acid Proteases"/>
    <property type="match status" value="2"/>
</dbReference>
<dbReference type="PROSITE" id="PS51767">
    <property type="entry name" value="PEPTIDASE_A1"/>
    <property type="match status" value="1"/>
</dbReference>
<dbReference type="PRINTS" id="PR00792">
    <property type="entry name" value="PEPSIN"/>
</dbReference>
<feature type="transmembrane region" description="Helical" evidence="11">
    <location>
        <begin position="489"/>
        <end position="509"/>
    </location>
</feature>
<dbReference type="EMBL" id="LFMY01000014">
    <property type="protein sequence ID" value="OKL56473.1"/>
    <property type="molecule type" value="Genomic_DNA"/>
</dbReference>
<comment type="caution">
    <text evidence="14">The sequence shown here is derived from an EMBL/GenBank/DDBJ whole genome shotgun (WGS) entry which is preliminary data.</text>
</comment>
<dbReference type="InterPro" id="IPR033876">
    <property type="entry name" value="SAP-like"/>
</dbReference>
<keyword evidence="7 10" id="KW-0378">Hydrolase</keyword>
<protein>
    <recommendedName>
        <fullName evidence="13">Peptidase A1 domain-containing protein</fullName>
    </recommendedName>
</protein>
<gene>
    <name evidence="14" type="ORF">UA08_08199</name>
</gene>
<keyword evidence="15" id="KW-1185">Reference proteome</keyword>
<comment type="similarity">
    <text evidence="2 10">Belongs to the peptidase A1 family.</text>
</comment>
<feature type="active site" evidence="8">
    <location>
        <position position="274"/>
    </location>
</feature>
<keyword evidence="4 10" id="KW-0645">Protease</keyword>
<keyword evidence="3" id="KW-0325">Glycoprotein</keyword>
<dbReference type="SUPFAM" id="SSF50630">
    <property type="entry name" value="Acid proteases"/>
    <property type="match status" value="1"/>
</dbReference>
<evidence type="ECO:0000256" key="2">
    <source>
        <dbReference type="ARBA" id="ARBA00007447"/>
    </source>
</evidence>
<reference evidence="14 15" key="1">
    <citation type="submission" date="2015-06" db="EMBL/GenBank/DDBJ databases">
        <title>Talaromyces atroroseus IBT 11181 draft genome.</title>
        <authorList>
            <person name="Rasmussen K.B."/>
            <person name="Rasmussen S."/>
            <person name="Petersen B."/>
            <person name="Sicheritz-Ponten T."/>
            <person name="Mortensen U.H."/>
            <person name="Thrane U."/>
        </authorList>
    </citation>
    <scope>NUCLEOTIDE SEQUENCE [LARGE SCALE GENOMIC DNA]</scope>
    <source>
        <strain evidence="14 15">IBT 11181</strain>
    </source>
</reference>
<evidence type="ECO:0000256" key="1">
    <source>
        <dbReference type="ARBA" id="ARBA00004609"/>
    </source>
</evidence>
<dbReference type="STRING" id="1441469.A0A225AC93"/>
<sequence>MPSKTGLALFGLAASALAEPQVLHMPLTRNPNANRLAKRNGDALVDITNDLSEGLYYVNASVGTPGQEIQLTLDTGSSDIWFFGANSCDENTTDCFGGTYNPSKSSSVTVLNPKGAFSIQYGTAGSNVTGNYITDDFSVGAASVKNLTMAYATYAAYVPTGVMGIGFDTNEAITDEYGSPYPNFVDVLVSQNVTKTKAYSLWLNDLDSSTGNILFGGYDTKKFSGELLTVDIQPDEMSGEITSMTVAWTSLNVTANSKTTQVTKSDFTSPALLDSGTTITIVPDDIYYALFEYFQAESDGEGDAIVKCSLLDSSDGTLDFGFGGTGGPVVKVPFSELALPATDTNGNWLAFEDGELACVLGLEGTDDGEMPVIFGDTFLRSAYVVYDLTNKQISLAQTVFNATDSNIVEISSSSPVASVVTGVTVTQTATNNPLGQATATAASSTPTDSSGSSINSIGVLSSSTSTATSAASTSSHGSAASIPAPVPGLMTSLLVAGASMMFGSVFFMLH</sequence>
<evidence type="ECO:0000259" key="13">
    <source>
        <dbReference type="PROSITE" id="PS51767"/>
    </source>
</evidence>
<dbReference type="GO" id="GO:0004190">
    <property type="term" value="F:aspartic-type endopeptidase activity"/>
    <property type="evidence" value="ECO:0007669"/>
    <property type="project" value="UniProtKB-KW"/>
</dbReference>
<organism evidence="14 15">
    <name type="scientific">Talaromyces atroroseus</name>
    <dbReference type="NCBI Taxonomy" id="1441469"/>
    <lineage>
        <taxon>Eukaryota</taxon>
        <taxon>Fungi</taxon>
        <taxon>Dikarya</taxon>
        <taxon>Ascomycota</taxon>
        <taxon>Pezizomycotina</taxon>
        <taxon>Eurotiomycetes</taxon>
        <taxon>Eurotiomycetidae</taxon>
        <taxon>Eurotiales</taxon>
        <taxon>Trichocomaceae</taxon>
        <taxon>Talaromyces</taxon>
        <taxon>Talaromyces sect. Trachyspermi</taxon>
    </lineage>
</organism>
<dbReference type="PROSITE" id="PS00141">
    <property type="entry name" value="ASP_PROTEASE"/>
    <property type="match status" value="2"/>
</dbReference>
<accession>A0A225AC93</accession>
<evidence type="ECO:0000256" key="7">
    <source>
        <dbReference type="ARBA" id="ARBA00022801"/>
    </source>
</evidence>
<feature type="signal peptide" evidence="12">
    <location>
        <begin position="1"/>
        <end position="18"/>
    </location>
</feature>
<dbReference type="CDD" id="cd05474">
    <property type="entry name" value="SAP_like"/>
    <property type="match status" value="1"/>
</dbReference>
<evidence type="ECO:0000256" key="6">
    <source>
        <dbReference type="ARBA" id="ARBA00022750"/>
    </source>
</evidence>
<comment type="subcellular location">
    <subcellularLocation>
        <location evidence="1">Cell membrane</location>
        <topology evidence="1">Lipid-anchor</topology>
        <topology evidence="1">GPI-anchor</topology>
    </subcellularLocation>
</comment>
<dbReference type="GeneID" id="31007955"/>
<dbReference type="GO" id="GO:0005886">
    <property type="term" value="C:plasma membrane"/>
    <property type="evidence" value="ECO:0007669"/>
    <property type="project" value="UniProtKB-SubCell"/>
</dbReference>
<evidence type="ECO:0000256" key="9">
    <source>
        <dbReference type="PIRSR" id="PIRSR601461-2"/>
    </source>
</evidence>
<dbReference type="InterPro" id="IPR021109">
    <property type="entry name" value="Peptidase_aspartic_dom_sf"/>
</dbReference>
<evidence type="ECO:0000256" key="11">
    <source>
        <dbReference type="SAM" id="Phobius"/>
    </source>
</evidence>
<keyword evidence="11" id="KW-1133">Transmembrane helix</keyword>
<dbReference type="GO" id="GO:0006508">
    <property type="term" value="P:proteolysis"/>
    <property type="evidence" value="ECO:0007669"/>
    <property type="project" value="UniProtKB-KW"/>
</dbReference>
<keyword evidence="11" id="KW-0472">Membrane</keyword>
<evidence type="ECO:0000256" key="3">
    <source>
        <dbReference type="ARBA" id="ARBA00022622"/>
    </source>
</evidence>
<feature type="active site" evidence="8">
    <location>
        <position position="74"/>
    </location>
</feature>
<keyword evidence="5 12" id="KW-0732">Signal</keyword>
<feature type="chain" id="PRO_5012804688" description="Peptidase A1 domain-containing protein" evidence="12">
    <location>
        <begin position="19"/>
        <end position="510"/>
    </location>
</feature>
<keyword evidence="3" id="KW-0449">Lipoprotein</keyword>
<name>A0A225AC93_TALAT</name>
<keyword evidence="3" id="KW-0336">GPI-anchor</keyword>
<dbReference type="InterPro" id="IPR001461">
    <property type="entry name" value="Aspartic_peptidase_A1"/>
</dbReference>
<dbReference type="AlphaFoldDB" id="A0A225AC93"/>
<dbReference type="Pfam" id="PF00026">
    <property type="entry name" value="Asp"/>
    <property type="match status" value="1"/>
</dbReference>
<keyword evidence="9" id="KW-1015">Disulfide bond</keyword>
<dbReference type="Proteomes" id="UP000214365">
    <property type="component" value="Unassembled WGS sequence"/>
</dbReference>
<dbReference type="InterPro" id="IPR033121">
    <property type="entry name" value="PEPTIDASE_A1"/>
</dbReference>
<keyword evidence="11" id="KW-0812">Transmembrane</keyword>
<evidence type="ECO:0000313" key="15">
    <source>
        <dbReference type="Proteomes" id="UP000214365"/>
    </source>
</evidence>